<feature type="region of interest" description="Disordered" evidence="1">
    <location>
        <begin position="1"/>
        <end position="69"/>
    </location>
</feature>
<proteinExistence type="predicted"/>
<dbReference type="Proteomes" id="UP000887540">
    <property type="component" value="Unplaced"/>
</dbReference>
<reference evidence="3" key="1">
    <citation type="submission" date="2022-11" db="UniProtKB">
        <authorList>
            <consortium name="WormBaseParasite"/>
        </authorList>
    </citation>
    <scope>IDENTIFICATION</scope>
</reference>
<keyword evidence="2" id="KW-1185">Reference proteome</keyword>
<accession>A0A914DPX4</accession>
<evidence type="ECO:0000256" key="1">
    <source>
        <dbReference type="SAM" id="MobiDB-lite"/>
    </source>
</evidence>
<protein>
    <submittedName>
        <fullName evidence="3">Uncharacterized protein</fullName>
    </submittedName>
</protein>
<evidence type="ECO:0000313" key="2">
    <source>
        <dbReference type="Proteomes" id="UP000887540"/>
    </source>
</evidence>
<dbReference type="AlphaFoldDB" id="A0A914DPX4"/>
<dbReference type="WBParaSite" id="ACRNAN_scaffold325.g12398.t1">
    <property type="protein sequence ID" value="ACRNAN_scaffold325.g12398.t1"/>
    <property type="gene ID" value="ACRNAN_scaffold325.g12398"/>
</dbReference>
<feature type="compositionally biased region" description="Low complexity" evidence="1">
    <location>
        <begin position="25"/>
        <end position="34"/>
    </location>
</feature>
<evidence type="ECO:0000313" key="3">
    <source>
        <dbReference type="WBParaSite" id="ACRNAN_scaffold325.g12398.t1"/>
    </source>
</evidence>
<organism evidence="2 3">
    <name type="scientific">Acrobeloides nanus</name>
    <dbReference type="NCBI Taxonomy" id="290746"/>
    <lineage>
        <taxon>Eukaryota</taxon>
        <taxon>Metazoa</taxon>
        <taxon>Ecdysozoa</taxon>
        <taxon>Nematoda</taxon>
        <taxon>Chromadorea</taxon>
        <taxon>Rhabditida</taxon>
        <taxon>Tylenchina</taxon>
        <taxon>Cephalobomorpha</taxon>
        <taxon>Cephaloboidea</taxon>
        <taxon>Cephalobidae</taxon>
        <taxon>Acrobeloides</taxon>
    </lineage>
</organism>
<sequence length="100" mass="10811">MQGIAPNPLMQQQQFGAPDLHSQASGNSNEGSSGSDHRRANRAVLPPAPSLSSVPQSYNPNYGIHPPRLNEMPTILTASRNSFRIACNNCPVDGFFIDHL</sequence>
<name>A0A914DPX4_9BILA</name>